<name>A0A174BLH0_9FIRM</name>
<organism evidence="1 2">
    <name type="scientific">Agathobacter rectalis</name>
    <dbReference type="NCBI Taxonomy" id="39491"/>
    <lineage>
        <taxon>Bacteria</taxon>
        <taxon>Bacillati</taxon>
        <taxon>Bacillota</taxon>
        <taxon>Clostridia</taxon>
        <taxon>Lachnospirales</taxon>
        <taxon>Lachnospiraceae</taxon>
        <taxon>Agathobacter</taxon>
    </lineage>
</organism>
<dbReference type="Gene3D" id="3.40.50.410">
    <property type="entry name" value="von Willebrand factor, type A domain"/>
    <property type="match status" value="1"/>
</dbReference>
<evidence type="ECO:0000313" key="2">
    <source>
        <dbReference type="Proteomes" id="UP000095384"/>
    </source>
</evidence>
<evidence type="ECO:0000313" key="1">
    <source>
        <dbReference type="EMBL" id="CUO01594.1"/>
    </source>
</evidence>
<dbReference type="PANTHER" id="PTHR41248:SF1">
    <property type="entry name" value="NORD PROTEIN"/>
    <property type="match status" value="1"/>
</dbReference>
<dbReference type="EMBL" id="CYYW01000008">
    <property type="protein sequence ID" value="CUO01594.1"/>
    <property type="molecule type" value="Genomic_DNA"/>
</dbReference>
<reference evidence="1 2" key="1">
    <citation type="submission" date="2015-09" db="EMBL/GenBank/DDBJ databases">
        <authorList>
            <consortium name="Pathogen Informatics"/>
        </authorList>
    </citation>
    <scope>NUCLEOTIDE SEQUENCE [LARGE SCALE GENOMIC DNA]</scope>
    <source>
        <strain evidence="1 2">2789STDY5608860</strain>
    </source>
</reference>
<dbReference type="PANTHER" id="PTHR41248">
    <property type="entry name" value="NORD PROTEIN"/>
    <property type="match status" value="1"/>
</dbReference>
<dbReference type="InterPro" id="IPR036465">
    <property type="entry name" value="vWFA_dom_sf"/>
</dbReference>
<accession>A0A174BLH0</accession>
<dbReference type="RefSeq" id="WP_055224033.1">
    <property type="nucleotide sequence ID" value="NZ_CYYW01000008.1"/>
</dbReference>
<protein>
    <submittedName>
        <fullName evidence="1">Nitric oxide reductase activation protein</fullName>
    </submittedName>
</protein>
<dbReference type="SUPFAM" id="SSF53300">
    <property type="entry name" value="vWA-like"/>
    <property type="match status" value="1"/>
</dbReference>
<gene>
    <name evidence="1" type="ORF">ERS852417_01412</name>
</gene>
<dbReference type="InterPro" id="IPR051928">
    <property type="entry name" value="NorD/CobT"/>
</dbReference>
<sequence>MEEQDIKEAKRARNFIWMAACDYDIEPLFLAFAPDGSADIYLNLIIGLEYKWYEHDKIDALFNQLTGKNAMLYEGLLWIGLENALYEKERQTRPALYDLRLEYAKKSLAGVNKNREYSMIDIIRNAHCRRILGKPSDLCKEDEEILHAFCFTPDMTTDEIIEKTRENLWKYFSYKPIKVAKPQGIYFLQKVAGAFHSIGKVSTQYVRANSFYDKNMASDTAALSMEHSKRYLLQFALQKDPIEAKRYVTACFGKSMYSDRQQAEMEKKLCVGNHKNCHLLFTRGISSEKKQTVPDEIDNKRERREILAFTKETAMQYDKNKEHFEKNMAVYQNSIRRLTESLRMHLETADETFMDASTHGRIKPSRVWKALYLDNPRVFERKDEVETPGFSVDILMDASSSRKQMQQKIAAQAYVLSKSLTNCGIPVQIYSYCSIRGYTVMHIFKEYDDYGVEDELFHFVAAGNNRDGLALRAASHLMELSPKPKKLLFMFSDASPQDDQIAGEGAFYKDREYTDALAVKDTVNEVQRLKNHGIDVIGIFMGSAHDSELATKIFGRSLVKIKSINEFADAVGRVLNEILT</sequence>
<dbReference type="Proteomes" id="UP000095384">
    <property type="component" value="Unassembled WGS sequence"/>
</dbReference>
<proteinExistence type="predicted"/>
<dbReference type="AlphaFoldDB" id="A0A174BLH0"/>